<feature type="coiled-coil region" evidence="5">
    <location>
        <begin position="390"/>
        <end position="424"/>
    </location>
</feature>
<keyword evidence="2 5" id="KW-0699">rRNA-binding</keyword>
<keyword evidence="3 5" id="KW-0694">RNA-binding</keyword>
<evidence type="ECO:0000256" key="2">
    <source>
        <dbReference type="ARBA" id="ARBA00022730"/>
    </source>
</evidence>
<dbReference type="GO" id="GO:0000049">
    <property type="term" value="F:tRNA binding"/>
    <property type="evidence" value="ECO:0007669"/>
    <property type="project" value="UniProtKB-UniRule"/>
</dbReference>
<dbReference type="Gene3D" id="1.10.8.50">
    <property type="match status" value="1"/>
</dbReference>
<evidence type="ECO:0000256" key="5">
    <source>
        <dbReference type="HAMAP-Rule" id="MF_00844"/>
    </source>
</evidence>
<dbReference type="OrthoDB" id="9766163at2"/>
<dbReference type="Proteomes" id="UP000199800">
    <property type="component" value="Unassembled WGS sequence"/>
</dbReference>
<protein>
    <recommendedName>
        <fullName evidence="5">Rqc2 homolog RqcH</fullName>
        <shortName evidence="5">RqcH</shortName>
    </recommendedName>
</protein>
<evidence type="ECO:0000256" key="1">
    <source>
        <dbReference type="ARBA" id="ARBA00022555"/>
    </source>
</evidence>
<dbReference type="STRING" id="29364.SAMN04487772_104174"/>
<dbReference type="HAMAP" id="MF_00844_B">
    <property type="entry name" value="RqcH_B"/>
    <property type="match status" value="1"/>
</dbReference>
<dbReference type="GO" id="GO:1990112">
    <property type="term" value="C:RQC complex"/>
    <property type="evidence" value="ECO:0007669"/>
    <property type="project" value="TreeGrafter"/>
</dbReference>
<accession>A0A1H9ZYR9</accession>
<dbReference type="InterPro" id="IPR043682">
    <property type="entry name" value="RqcH_bacterial"/>
</dbReference>
<keyword evidence="5" id="KW-0175">Coiled coil</keyword>
<dbReference type="GO" id="GO:0043023">
    <property type="term" value="F:ribosomal large subunit binding"/>
    <property type="evidence" value="ECO:0007669"/>
    <property type="project" value="UniProtKB-UniRule"/>
</dbReference>
<comment type="subunit">
    <text evidence="5">Associates with stalled 50S ribosomal subunits. Binds to RqcP.</text>
</comment>
<evidence type="ECO:0000256" key="4">
    <source>
        <dbReference type="ARBA" id="ARBA00022917"/>
    </source>
</evidence>
<dbReference type="GO" id="GO:0072344">
    <property type="term" value="P:rescue of stalled ribosome"/>
    <property type="evidence" value="ECO:0007669"/>
    <property type="project" value="UniProtKB-UniRule"/>
</dbReference>
<evidence type="ECO:0000259" key="6">
    <source>
        <dbReference type="Pfam" id="PF05670"/>
    </source>
</evidence>
<sequence>MALDGIVIANVVKELNDTLTGGRINKIAQPEKDELLLTIKNRREQYKLLISAGASLPLIYLTEDNKPSPMTAPNFCMLLRKHLNSAKILSITQPSLERIVDITIEHLNELGDVCVKHLIVELMGKHSNIIFIDDTMKIIDSIKHISALVSSVREVLPGRKYFIPETQHKHNPFEVTLPVFQNEVLTKPMKLNKAIYTSLTGFSPLIANELCHRASLDGEQETASVRESEGIHLFQNIKYFLEDIEHGDFAPNIVYDNGNPVEFSSTKLTCYEEKESSTFSSISQVLREYYQMKDIVTRIRQKSTDLRKIVSTALERNRKKYDLQAKQLKDTEKRDKFKVYGELLTTYGYEAKSGDNSLTCINFYDDKEITIPLEETMTAMENAKKYFDRYSKLKRTFEAVTIQMKETQEEIEHLESISNALDIALSEEDLVSLKEELIQYGYMKRKYTNGKSQKQKTAKIASRPLHFLSSDGFHIYVGKNNFQNDELTFKFAQGNDWWFHAKGIAGSHVVVKTNGEELPDRVYEEAGQLAAYYSKGKDMDKVEIDYTEKKHVKKPNGSKPGFVVYYTNYSLMARPVLTGLTQISD</sequence>
<comment type="function">
    <text evidence="5">Key component of the ribosome quality control system (RQC), a ribosome-associated complex that mediates the extraction of incompletely synthesized nascent chains from stalled ribosomes and their subsequent degradation. RqcH recruits Ala-charged tRNA, and with RqcP directs the elongation of stalled nascent chains on 50S ribosomal subunits, leading to non-templated C-terminal alanine extensions (Ala tail). The Ala tail promotes nascent chain degradation. May add between 1 and at least 8 Ala residues. Binds to stalled 50S ribosomal subunits.</text>
</comment>
<proteinExistence type="inferred from homology"/>
<dbReference type="AlphaFoldDB" id="A0A1H9ZYR9"/>
<keyword evidence="8" id="KW-1185">Reference proteome</keyword>
<keyword evidence="4 5" id="KW-0648">Protein biosynthesis</keyword>
<dbReference type="InterPro" id="IPR051608">
    <property type="entry name" value="RQC_Subunit_NEMF"/>
</dbReference>
<evidence type="ECO:0000256" key="3">
    <source>
        <dbReference type="ARBA" id="ARBA00022884"/>
    </source>
</evidence>
<dbReference type="GO" id="GO:0019843">
    <property type="term" value="F:rRNA binding"/>
    <property type="evidence" value="ECO:0007669"/>
    <property type="project" value="UniProtKB-UniRule"/>
</dbReference>
<dbReference type="Gene3D" id="2.30.310.10">
    <property type="entry name" value="ibrinogen binding protein from staphylococcus aureus domain"/>
    <property type="match status" value="1"/>
</dbReference>
<dbReference type="RefSeq" id="WP_092476765.1">
    <property type="nucleotide sequence ID" value="NZ_FOHN01000004.1"/>
</dbReference>
<dbReference type="InterPro" id="IPR008532">
    <property type="entry name" value="NFACT_RNA-bd"/>
</dbReference>
<dbReference type="Pfam" id="PF05670">
    <property type="entry name" value="NFACT-R_1"/>
    <property type="match status" value="1"/>
</dbReference>
<gene>
    <name evidence="5" type="primary">rqcH</name>
    <name evidence="7" type="ORF">SAMN04487772_104174</name>
</gene>
<feature type="domain" description="NFACT RNA-binding" evidence="6">
    <location>
        <begin position="465"/>
        <end position="557"/>
    </location>
</feature>
<name>A0A1H9ZYR9_9FIRM</name>
<dbReference type="PANTHER" id="PTHR15239:SF6">
    <property type="entry name" value="RIBOSOME QUALITY CONTROL COMPLEX SUBUNIT NEMF"/>
    <property type="match status" value="1"/>
</dbReference>
<dbReference type="Pfam" id="PF05833">
    <property type="entry name" value="NFACT_N"/>
    <property type="match status" value="1"/>
</dbReference>
<evidence type="ECO:0000313" key="7">
    <source>
        <dbReference type="EMBL" id="SES86839.1"/>
    </source>
</evidence>
<dbReference type="PANTHER" id="PTHR15239">
    <property type="entry name" value="NUCLEAR EXPORT MEDIATOR FACTOR NEMF"/>
    <property type="match status" value="1"/>
</dbReference>
<comment type="similarity">
    <text evidence="5">Belongs to the NEMF family.</text>
</comment>
<reference evidence="7 8" key="1">
    <citation type="submission" date="2016-10" db="EMBL/GenBank/DDBJ databases">
        <authorList>
            <person name="de Groot N.N."/>
        </authorList>
    </citation>
    <scope>NUCLEOTIDE SEQUENCE [LARGE SCALE GENOMIC DNA]</scope>
    <source>
        <strain evidence="7 8">DSM 1801</strain>
    </source>
</reference>
<organism evidence="7 8">
    <name type="scientific">[Clostridium] polysaccharolyticum</name>
    <dbReference type="NCBI Taxonomy" id="29364"/>
    <lineage>
        <taxon>Bacteria</taxon>
        <taxon>Bacillati</taxon>
        <taxon>Bacillota</taxon>
        <taxon>Clostridia</taxon>
        <taxon>Lachnospirales</taxon>
        <taxon>Lachnospiraceae</taxon>
    </lineage>
</organism>
<keyword evidence="1 5" id="KW-0820">tRNA-binding</keyword>
<evidence type="ECO:0000313" key="8">
    <source>
        <dbReference type="Proteomes" id="UP000199800"/>
    </source>
</evidence>
<dbReference type="FunFam" id="2.30.310.10:FF:000004">
    <property type="entry name" value="Fibronectin-binding protein A"/>
    <property type="match status" value="1"/>
</dbReference>
<dbReference type="EMBL" id="FOHN01000004">
    <property type="protein sequence ID" value="SES86839.1"/>
    <property type="molecule type" value="Genomic_DNA"/>
</dbReference>